<dbReference type="SMART" id="SM00889">
    <property type="entry name" value="EFG_IV"/>
    <property type="match status" value="1"/>
</dbReference>
<dbReference type="CDD" id="cd03711">
    <property type="entry name" value="Tet_C"/>
    <property type="match status" value="1"/>
</dbReference>
<dbReference type="Pfam" id="PF00679">
    <property type="entry name" value="EFG_C"/>
    <property type="match status" value="1"/>
</dbReference>
<evidence type="ECO:0000313" key="7">
    <source>
        <dbReference type="EMBL" id="OXM88209.1"/>
    </source>
</evidence>
<name>A0A229UZ25_9BACL</name>
<dbReference type="EMBL" id="NMQW01000002">
    <property type="protein sequence ID" value="OXM88209.1"/>
    <property type="molecule type" value="Genomic_DNA"/>
</dbReference>
<dbReference type="SUPFAM" id="SSF50447">
    <property type="entry name" value="Translation proteins"/>
    <property type="match status" value="1"/>
</dbReference>
<dbReference type="GO" id="GO:0032790">
    <property type="term" value="P:ribosome disassembly"/>
    <property type="evidence" value="ECO:0007669"/>
    <property type="project" value="TreeGrafter"/>
</dbReference>
<dbReference type="InterPro" id="IPR035650">
    <property type="entry name" value="Tet_C"/>
</dbReference>
<dbReference type="PANTHER" id="PTHR43261">
    <property type="entry name" value="TRANSLATION ELONGATION FACTOR G-RELATED"/>
    <property type="match status" value="1"/>
</dbReference>
<organism evidence="7 8">
    <name type="scientific">Paenibacillus rigui</name>
    <dbReference type="NCBI Taxonomy" id="554312"/>
    <lineage>
        <taxon>Bacteria</taxon>
        <taxon>Bacillati</taxon>
        <taxon>Bacillota</taxon>
        <taxon>Bacilli</taxon>
        <taxon>Bacillales</taxon>
        <taxon>Paenibacillaceae</taxon>
        <taxon>Paenibacillus</taxon>
    </lineage>
</organism>
<evidence type="ECO:0000256" key="5">
    <source>
        <dbReference type="ARBA" id="ARBA00023251"/>
    </source>
</evidence>
<dbReference type="InterPro" id="IPR005225">
    <property type="entry name" value="Small_GTP-bd"/>
</dbReference>
<dbReference type="Proteomes" id="UP000215509">
    <property type="component" value="Unassembled WGS sequence"/>
</dbReference>
<reference evidence="7 8" key="1">
    <citation type="submission" date="2017-07" db="EMBL/GenBank/DDBJ databases">
        <title>Genome sequencing and assembly of Paenibacillus rigui.</title>
        <authorList>
            <person name="Mayilraj S."/>
        </authorList>
    </citation>
    <scope>NUCLEOTIDE SEQUENCE [LARGE SCALE GENOMIC DNA]</scope>
    <source>
        <strain evidence="7 8">JCM 16352</strain>
    </source>
</reference>
<dbReference type="GO" id="GO:0005525">
    <property type="term" value="F:GTP binding"/>
    <property type="evidence" value="ECO:0007669"/>
    <property type="project" value="UniProtKB-KW"/>
</dbReference>
<dbReference type="PRINTS" id="PR01037">
    <property type="entry name" value="TCRTETOQM"/>
</dbReference>
<proteinExistence type="predicted"/>
<dbReference type="RefSeq" id="WP_094013456.1">
    <property type="nucleotide sequence ID" value="NZ_NMQW01000002.1"/>
</dbReference>
<dbReference type="InterPro" id="IPR005517">
    <property type="entry name" value="Transl_elong_EFG/EF2_IV"/>
</dbReference>
<dbReference type="InterPro" id="IPR014721">
    <property type="entry name" value="Ribsml_uS5_D2-typ_fold_subgr"/>
</dbReference>
<dbReference type="InterPro" id="IPR020568">
    <property type="entry name" value="Ribosomal_Su5_D2-typ_SF"/>
</dbReference>
<dbReference type="InterPro" id="IPR035647">
    <property type="entry name" value="EFG_III/V"/>
</dbReference>
<dbReference type="Gene3D" id="2.40.30.10">
    <property type="entry name" value="Translation factors"/>
    <property type="match status" value="1"/>
</dbReference>
<dbReference type="InterPro" id="IPR041095">
    <property type="entry name" value="EFG_II"/>
</dbReference>
<dbReference type="Pfam" id="PF00009">
    <property type="entry name" value="GTP_EFTU"/>
    <property type="match status" value="1"/>
</dbReference>
<dbReference type="GO" id="GO:0006412">
    <property type="term" value="P:translation"/>
    <property type="evidence" value="ECO:0007669"/>
    <property type="project" value="UniProtKB-KW"/>
</dbReference>
<dbReference type="PROSITE" id="PS00301">
    <property type="entry name" value="G_TR_1"/>
    <property type="match status" value="1"/>
</dbReference>
<evidence type="ECO:0000259" key="6">
    <source>
        <dbReference type="PROSITE" id="PS51722"/>
    </source>
</evidence>
<dbReference type="InterPro" id="IPR000795">
    <property type="entry name" value="T_Tr_GTP-bd_dom"/>
</dbReference>
<dbReference type="InterPro" id="IPR053905">
    <property type="entry name" value="EF-G-like_DII"/>
</dbReference>
<dbReference type="InterPro" id="IPR009000">
    <property type="entry name" value="Transl_B-barrel_sf"/>
</dbReference>
<dbReference type="Pfam" id="PF22042">
    <property type="entry name" value="EF-G_D2"/>
    <property type="match status" value="1"/>
</dbReference>
<dbReference type="SUPFAM" id="SSF54211">
    <property type="entry name" value="Ribosomal protein S5 domain 2-like"/>
    <property type="match status" value="1"/>
</dbReference>
<dbReference type="SMART" id="SM00838">
    <property type="entry name" value="EFG_C"/>
    <property type="match status" value="1"/>
</dbReference>
<evidence type="ECO:0000256" key="1">
    <source>
        <dbReference type="ARBA" id="ARBA00003987"/>
    </source>
</evidence>
<gene>
    <name evidence="7" type="ORF">CF651_03725</name>
</gene>
<keyword evidence="5" id="KW-0046">Antibiotic resistance</keyword>
<dbReference type="PANTHER" id="PTHR43261:SF1">
    <property type="entry name" value="RIBOSOME-RELEASING FACTOR 2, MITOCHONDRIAL"/>
    <property type="match status" value="1"/>
</dbReference>
<evidence type="ECO:0000256" key="4">
    <source>
        <dbReference type="ARBA" id="ARBA00023134"/>
    </source>
</evidence>
<dbReference type="InterPro" id="IPR031157">
    <property type="entry name" value="G_TR_CS"/>
</dbReference>
<dbReference type="Gene3D" id="3.30.70.240">
    <property type="match status" value="1"/>
</dbReference>
<keyword evidence="8" id="KW-1185">Reference proteome</keyword>
<dbReference type="PRINTS" id="PR00315">
    <property type="entry name" value="ELONGATNFCT"/>
</dbReference>
<evidence type="ECO:0000256" key="2">
    <source>
        <dbReference type="ARBA" id="ARBA00022741"/>
    </source>
</evidence>
<dbReference type="GO" id="GO:0003924">
    <property type="term" value="F:GTPase activity"/>
    <property type="evidence" value="ECO:0007669"/>
    <property type="project" value="InterPro"/>
</dbReference>
<accession>A0A229UZ25</accession>
<protein>
    <submittedName>
        <fullName evidence="7">GTP-binding protein</fullName>
    </submittedName>
</protein>
<dbReference type="NCBIfam" id="TIGR00231">
    <property type="entry name" value="small_GTP"/>
    <property type="match status" value="1"/>
</dbReference>
<evidence type="ECO:0000313" key="8">
    <source>
        <dbReference type="Proteomes" id="UP000215509"/>
    </source>
</evidence>
<comment type="function">
    <text evidence="1">Abolishes the inhibitory effect of tetracyclin on protein synthesis by a non-covalent modification of the ribosomes.</text>
</comment>
<dbReference type="Pfam" id="PF03764">
    <property type="entry name" value="EFG_IV"/>
    <property type="match status" value="1"/>
</dbReference>
<dbReference type="Gene3D" id="3.40.50.300">
    <property type="entry name" value="P-loop containing nucleotide triphosphate hydrolases"/>
    <property type="match status" value="1"/>
</dbReference>
<dbReference type="GO" id="GO:0046677">
    <property type="term" value="P:response to antibiotic"/>
    <property type="evidence" value="ECO:0007669"/>
    <property type="project" value="UniProtKB-KW"/>
</dbReference>
<dbReference type="InterPro" id="IPR000640">
    <property type="entry name" value="EFG_V-like"/>
</dbReference>
<dbReference type="Gene3D" id="3.30.70.870">
    <property type="entry name" value="Elongation Factor G (Translational Gtpase), domain 3"/>
    <property type="match status" value="1"/>
</dbReference>
<dbReference type="Pfam" id="PF14492">
    <property type="entry name" value="EFG_III"/>
    <property type="match status" value="1"/>
</dbReference>
<keyword evidence="2" id="KW-0547">Nucleotide-binding</keyword>
<evidence type="ECO:0000256" key="3">
    <source>
        <dbReference type="ARBA" id="ARBA00022917"/>
    </source>
</evidence>
<dbReference type="SUPFAM" id="SSF52540">
    <property type="entry name" value="P-loop containing nucleoside triphosphate hydrolases"/>
    <property type="match status" value="1"/>
</dbReference>
<keyword evidence="3" id="KW-0648">Protein biosynthesis</keyword>
<feature type="domain" description="Tr-type G" evidence="6">
    <location>
        <begin position="10"/>
        <end position="274"/>
    </location>
</feature>
<sequence length="678" mass="74460">MSTEQKVEAKQIRNIGIVAHVDAGKTTTTEHMLFESGRIRSLGRVDAGTAQTDWMDIEKERGISVRAATTVFQWKGCTINLIDTPGHVDFSSEVERSLRVLDGAILVISAVEGVQAHTETLWNALHTLGIPTLMLINKMDRVGADAERVLQEIRSVLTPSAIPVQWYDGQGEAFAGVEPFWRPVPTDCSNGKSSQFAPGHPGYDGLIGCLAEQEESLLEDYINGIAVPESRWLAQLRQLTGQALVTPVLYAAANRGIGVTELMDAMTELLPPPSGSVGDALSGVVFRLERDKVMGRLALVRLYGGRIQNRDVIHNATLGLDEKVTQIRKVHAGHHEDVGMLEAGDIAAVCGLSRVRIGDVLGNPGLIPPEHRLTVPLLTVQVKPLQDADYPQLVAALQELADEDPLLDLQWHQTERELHVKIMGPIQLEVLTHVLYSRFGLHAVFGQPSVIYKETPSRQGIGFVAYTMPKPCWAILKFRIEPGVRGSGLSYSSIVKPENLLPSYQNEVARRVPESLQQGLLGWEVTDLKVTLIEGEHHVWHTHPLDFVLATPMGIMNGLAQTGTTLLEPYVHFRISAPEESSGKILHELTLMRAIFDYPVMTGDRLMVEGTVPVASSLDFAVKLSTLTGGRGTFTTRFDGYRECPEGMEAVRTRRGVHPLDTSKYILSMRNALGSARP</sequence>
<dbReference type="OrthoDB" id="9801591at2"/>
<dbReference type="SUPFAM" id="SSF54980">
    <property type="entry name" value="EF-G C-terminal domain-like"/>
    <property type="match status" value="2"/>
</dbReference>
<dbReference type="InterPro" id="IPR027417">
    <property type="entry name" value="P-loop_NTPase"/>
</dbReference>
<dbReference type="Gene3D" id="3.30.230.10">
    <property type="match status" value="1"/>
</dbReference>
<dbReference type="AlphaFoldDB" id="A0A229UZ25"/>
<comment type="caution">
    <text evidence="7">The sequence shown here is derived from an EMBL/GenBank/DDBJ whole genome shotgun (WGS) entry which is preliminary data.</text>
</comment>
<dbReference type="PROSITE" id="PS51722">
    <property type="entry name" value="G_TR_2"/>
    <property type="match status" value="1"/>
</dbReference>
<keyword evidence="4" id="KW-0342">GTP-binding</keyword>